<name>A0A914R3S9_PAREQ</name>
<dbReference type="AlphaFoldDB" id="A0A914R3S9"/>
<dbReference type="GO" id="GO:0017134">
    <property type="term" value="F:fibroblast growth factor binding"/>
    <property type="evidence" value="ECO:0007669"/>
    <property type="project" value="TreeGrafter"/>
</dbReference>
<reference evidence="2" key="1">
    <citation type="submission" date="2022-11" db="UniProtKB">
        <authorList>
            <consortium name="WormBaseParasite"/>
        </authorList>
    </citation>
    <scope>IDENTIFICATION</scope>
</reference>
<dbReference type="PANTHER" id="PTHR11884:SF1">
    <property type="entry name" value="GOLGI APPARATUS PROTEIN 1"/>
    <property type="match status" value="1"/>
</dbReference>
<proteinExistence type="predicted"/>
<organism evidence="1 2">
    <name type="scientific">Parascaris equorum</name>
    <name type="common">Equine roundworm</name>
    <dbReference type="NCBI Taxonomy" id="6256"/>
    <lineage>
        <taxon>Eukaryota</taxon>
        <taxon>Metazoa</taxon>
        <taxon>Ecdysozoa</taxon>
        <taxon>Nematoda</taxon>
        <taxon>Chromadorea</taxon>
        <taxon>Rhabditida</taxon>
        <taxon>Spirurina</taxon>
        <taxon>Ascaridomorpha</taxon>
        <taxon>Ascaridoidea</taxon>
        <taxon>Ascarididae</taxon>
        <taxon>Parascaris</taxon>
    </lineage>
</organism>
<dbReference type="InterPro" id="IPR039728">
    <property type="entry name" value="GLG1"/>
</dbReference>
<dbReference type="GO" id="GO:0000139">
    <property type="term" value="C:Golgi membrane"/>
    <property type="evidence" value="ECO:0007669"/>
    <property type="project" value="TreeGrafter"/>
</dbReference>
<evidence type="ECO:0000313" key="1">
    <source>
        <dbReference type="Proteomes" id="UP000887564"/>
    </source>
</evidence>
<dbReference type="PANTHER" id="PTHR11884">
    <property type="entry name" value="SELECTIN LIGAND RELATED"/>
    <property type="match status" value="1"/>
</dbReference>
<dbReference type="WBParaSite" id="PEQ_0000110101-mRNA-1">
    <property type="protein sequence ID" value="PEQ_0000110101-mRNA-1"/>
    <property type="gene ID" value="PEQ_0000110101"/>
</dbReference>
<protein>
    <submittedName>
        <fullName evidence="2">Uncharacterized protein</fullName>
    </submittedName>
</protein>
<sequence length="144" mass="16627">MDAQSEASTLTCLMRHMDADMPKEFRLYRLLDVSLPMLHQTLANEQWHLQKNIDNRPEAGPVVLACLYRAAYDDQNPLKPECAANVRRVLRTRAVRVNLIPDIEDACRDALSEYCSNDVKPMESICFQFQRLEESIWRMSIAAN</sequence>
<dbReference type="Proteomes" id="UP000887564">
    <property type="component" value="Unplaced"/>
</dbReference>
<keyword evidence="1" id="KW-1185">Reference proteome</keyword>
<evidence type="ECO:0000313" key="2">
    <source>
        <dbReference type="WBParaSite" id="PEQ_0000110101-mRNA-1"/>
    </source>
</evidence>
<accession>A0A914R3S9</accession>